<reference evidence="2" key="1">
    <citation type="journal article" date="2023" name="Mol. Phylogenet. Evol.">
        <title>Genome-scale phylogeny and comparative genomics of the fungal order Sordariales.</title>
        <authorList>
            <person name="Hensen N."/>
            <person name="Bonometti L."/>
            <person name="Westerberg I."/>
            <person name="Brannstrom I.O."/>
            <person name="Guillou S."/>
            <person name="Cros-Aarteil S."/>
            <person name="Calhoun S."/>
            <person name="Haridas S."/>
            <person name="Kuo A."/>
            <person name="Mondo S."/>
            <person name="Pangilinan J."/>
            <person name="Riley R."/>
            <person name="LaButti K."/>
            <person name="Andreopoulos B."/>
            <person name="Lipzen A."/>
            <person name="Chen C."/>
            <person name="Yan M."/>
            <person name="Daum C."/>
            <person name="Ng V."/>
            <person name="Clum A."/>
            <person name="Steindorff A."/>
            <person name="Ohm R.A."/>
            <person name="Martin F."/>
            <person name="Silar P."/>
            <person name="Natvig D.O."/>
            <person name="Lalanne C."/>
            <person name="Gautier V."/>
            <person name="Ament-Velasquez S.L."/>
            <person name="Kruys A."/>
            <person name="Hutchinson M.I."/>
            <person name="Powell A.J."/>
            <person name="Barry K."/>
            <person name="Miller A.N."/>
            <person name="Grigoriev I.V."/>
            <person name="Debuchy R."/>
            <person name="Gladieux P."/>
            <person name="Hiltunen Thoren M."/>
            <person name="Johannesson H."/>
        </authorList>
    </citation>
    <scope>NUCLEOTIDE SEQUENCE</scope>
    <source>
        <strain evidence="2">CBS 955.72</strain>
    </source>
</reference>
<keyword evidence="3" id="KW-1185">Reference proteome</keyword>
<name>A0AAJ0MF49_9PEZI</name>
<dbReference type="InterPro" id="IPR010730">
    <property type="entry name" value="HET"/>
</dbReference>
<dbReference type="InterPro" id="IPR052895">
    <property type="entry name" value="HetReg/Transcr_Mod"/>
</dbReference>
<evidence type="ECO:0000259" key="1">
    <source>
        <dbReference type="Pfam" id="PF06985"/>
    </source>
</evidence>
<dbReference type="Pfam" id="PF06985">
    <property type="entry name" value="HET"/>
    <property type="match status" value="1"/>
</dbReference>
<sequence length="114" mass="13131">KLFHLYPGDTCNPLIFEVRLEVFPLEQASPFEALSHAWGDKTKADGVRVHAHAMENLITSLMHLRHPDRERIVWADALYINQGDIGKRSEQVGIMGHIYARRRQGLDMAWPCRL</sequence>
<evidence type="ECO:0000313" key="3">
    <source>
        <dbReference type="Proteomes" id="UP001275084"/>
    </source>
</evidence>
<comment type="caution">
    <text evidence="2">The sequence shown here is derived from an EMBL/GenBank/DDBJ whole genome shotgun (WGS) entry which is preliminary data.</text>
</comment>
<reference evidence="2" key="2">
    <citation type="submission" date="2023-06" db="EMBL/GenBank/DDBJ databases">
        <authorList>
            <consortium name="Lawrence Berkeley National Laboratory"/>
            <person name="Haridas S."/>
            <person name="Hensen N."/>
            <person name="Bonometti L."/>
            <person name="Westerberg I."/>
            <person name="Brannstrom I.O."/>
            <person name="Guillou S."/>
            <person name="Cros-Aarteil S."/>
            <person name="Calhoun S."/>
            <person name="Kuo A."/>
            <person name="Mondo S."/>
            <person name="Pangilinan J."/>
            <person name="Riley R."/>
            <person name="Labutti K."/>
            <person name="Andreopoulos B."/>
            <person name="Lipzen A."/>
            <person name="Chen C."/>
            <person name="Yanf M."/>
            <person name="Daum C."/>
            <person name="Ng V."/>
            <person name="Clum A."/>
            <person name="Steindorff A."/>
            <person name="Ohm R."/>
            <person name="Martin F."/>
            <person name="Silar P."/>
            <person name="Natvig D."/>
            <person name="Lalanne C."/>
            <person name="Gautier V."/>
            <person name="Ament-Velasquez S.L."/>
            <person name="Kruys A."/>
            <person name="Hutchinson M.I."/>
            <person name="Powell A.J."/>
            <person name="Barry K."/>
            <person name="Miller A.N."/>
            <person name="Grigoriev I.V."/>
            <person name="Debuchy R."/>
            <person name="Gladieux P."/>
            <person name="Thoren M.H."/>
            <person name="Johannesson H."/>
        </authorList>
    </citation>
    <scope>NUCLEOTIDE SEQUENCE</scope>
    <source>
        <strain evidence="2">CBS 955.72</strain>
    </source>
</reference>
<gene>
    <name evidence="2" type="ORF">B0T25DRAFT_451644</name>
</gene>
<feature type="domain" description="Heterokaryon incompatibility" evidence="1">
    <location>
        <begin position="31"/>
        <end position="101"/>
    </location>
</feature>
<dbReference type="EMBL" id="JAUIQD010000003">
    <property type="protein sequence ID" value="KAK3356369.1"/>
    <property type="molecule type" value="Genomic_DNA"/>
</dbReference>
<accession>A0AAJ0MF49</accession>
<proteinExistence type="predicted"/>
<dbReference type="AlphaFoldDB" id="A0AAJ0MF49"/>
<dbReference type="PANTHER" id="PTHR24148:SF64">
    <property type="entry name" value="HETEROKARYON INCOMPATIBILITY DOMAIN-CONTAINING PROTEIN"/>
    <property type="match status" value="1"/>
</dbReference>
<protein>
    <recommendedName>
        <fullName evidence="1">Heterokaryon incompatibility domain-containing protein</fullName>
    </recommendedName>
</protein>
<dbReference type="Proteomes" id="UP001275084">
    <property type="component" value="Unassembled WGS sequence"/>
</dbReference>
<organism evidence="2 3">
    <name type="scientific">Lasiosphaeria hispida</name>
    <dbReference type="NCBI Taxonomy" id="260671"/>
    <lineage>
        <taxon>Eukaryota</taxon>
        <taxon>Fungi</taxon>
        <taxon>Dikarya</taxon>
        <taxon>Ascomycota</taxon>
        <taxon>Pezizomycotina</taxon>
        <taxon>Sordariomycetes</taxon>
        <taxon>Sordariomycetidae</taxon>
        <taxon>Sordariales</taxon>
        <taxon>Lasiosphaeriaceae</taxon>
        <taxon>Lasiosphaeria</taxon>
    </lineage>
</organism>
<dbReference type="PANTHER" id="PTHR24148">
    <property type="entry name" value="ANKYRIN REPEAT DOMAIN-CONTAINING PROTEIN 39 HOMOLOG-RELATED"/>
    <property type="match status" value="1"/>
</dbReference>
<feature type="non-terminal residue" evidence="2">
    <location>
        <position position="1"/>
    </location>
</feature>
<evidence type="ECO:0000313" key="2">
    <source>
        <dbReference type="EMBL" id="KAK3356369.1"/>
    </source>
</evidence>